<feature type="region of interest" description="Disordered" evidence="1">
    <location>
        <begin position="384"/>
        <end position="403"/>
    </location>
</feature>
<dbReference type="InterPro" id="IPR011009">
    <property type="entry name" value="Kinase-like_dom_sf"/>
</dbReference>
<sequence>MSFQQVIQQGTQKTEPVVDPPKAAASTRPNGNASQDGSANKIRVVAGSLQDVALQNVQNEARGGKRTRKFLKTTIEYMGAPIPSNEAGRLEAMHFLRMMKDAPDPRLDELTFILQQLFKVPHPELLIVEDALEDARFRDNPLVAGDPRIRFYAGAPLIIFDNVRIGSLCVIDFKPRNLDAAIYNLLFNFAALVVREIERADHNLRWQKALDPKSAIQRPDDLTDLDYMTDVVMILDIQNPDWKTLYANNCLEDVTGLSRAQEETRQAMETNNQELKFSAEFTLVASPTSGSKQGAMLMFHCRQALLPIQSARHHNTSAESAPNMSNDAFSINVPAMLTNNAEQVAQRYYIATVRAARSSKTVTREISSSALQDVTNIQQGRAALNAGATGKSPRNKQRRKSQLGLGKKLVETWIVREACDKGMLKDAIEKGMLLTERSRQAGLPNMITIIRTVQEIAQGLAHIHQAGLAHGDLSSTSIFLQTANPSNHADFCVKILDFEAICVEGQPSKRVEMTYVGHLAPEVLTGGNRTQAGDIYSFGILLWELLTGELVWLSDTAGIVKERVVDYDERPVFPDYTPYAYEVGSELLKPDADYILTYHLLFCGVASTLEESCI</sequence>
<dbReference type="GO" id="GO:0004672">
    <property type="term" value="F:protein kinase activity"/>
    <property type="evidence" value="ECO:0007669"/>
    <property type="project" value="InterPro"/>
</dbReference>
<dbReference type="SUPFAM" id="SSF55781">
    <property type="entry name" value="GAF domain-like"/>
    <property type="match status" value="1"/>
</dbReference>
<dbReference type="SUPFAM" id="SSF56112">
    <property type="entry name" value="Protein kinase-like (PK-like)"/>
    <property type="match status" value="1"/>
</dbReference>
<dbReference type="SMART" id="SM00220">
    <property type="entry name" value="S_TKc"/>
    <property type="match status" value="1"/>
</dbReference>
<dbReference type="GO" id="GO:0005524">
    <property type="term" value="F:ATP binding"/>
    <property type="evidence" value="ECO:0007669"/>
    <property type="project" value="InterPro"/>
</dbReference>
<dbReference type="InterPro" id="IPR000719">
    <property type="entry name" value="Prot_kinase_dom"/>
</dbReference>
<dbReference type="PANTHER" id="PTHR43102:SF2">
    <property type="entry name" value="GAF DOMAIN-CONTAINING PROTEIN"/>
    <property type="match status" value="1"/>
</dbReference>
<dbReference type="Pfam" id="PF00069">
    <property type="entry name" value="Pkinase"/>
    <property type="match status" value="1"/>
</dbReference>
<keyword evidence="4" id="KW-1185">Reference proteome</keyword>
<accession>A0AAW1SZA7</accession>
<dbReference type="PROSITE" id="PS50011">
    <property type="entry name" value="PROTEIN_KINASE_DOM"/>
    <property type="match status" value="1"/>
</dbReference>
<evidence type="ECO:0000313" key="4">
    <source>
        <dbReference type="Proteomes" id="UP001485043"/>
    </source>
</evidence>
<gene>
    <name evidence="3" type="ORF">WJX84_010911</name>
</gene>
<feature type="compositionally biased region" description="Polar residues" evidence="1">
    <location>
        <begin position="27"/>
        <end position="38"/>
    </location>
</feature>
<feature type="region of interest" description="Disordered" evidence="1">
    <location>
        <begin position="1"/>
        <end position="38"/>
    </location>
</feature>
<name>A0AAW1SZA7_9CHLO</name>
<dbReference type="InterPro" id="IPR029016">
    <property type="entry name" value="GAF-like_dom_sf"/>
</dbReference>
<feature type="domain" description="Protein kinase" evidence="2">
    <location>
        <begin position="318"/>
        <end position="609"/>
    </location>
</feature>
<feature type="compositionally biased region" description="Polar residues" evidence="1">
    <location>
        <begin position="1"/>
        <end position="14"/>
    </location>
</feature>
<dbReference type="EMBL" id="JALJOV010000553">
    <property type="protein sequence ID" value="KAK9862812.1"/>
    <property type="molecule type" value="Genomic_DNA"/>
</dbReference>
<dbReference type="Gene3D" id="3.30.450.40">
    <property type="match status" value="1"/>
</dbReference>
<evidence type="ECO:0000256" key="1">
    <source>
        <dbReference type="SAM" id="MobiDB-lite"/>
    </source>
</evidence>
<evidence type="ECO:0000259" key="2">
    <source>
        <dbReference type="PROSITE" id="PS50011"/>
    </source>
</evidence>
<comment type="caution">
    <text evidence="3">The sequence shown here is derived from an EMBL/GenBank/DDBJ whole genome shotgun (WGS) entry which is preliminary data.</text>
</comment>
<dbReference type="Proteomes" id="UP001485043">
    <property type="component" value="Unassembled WGS sequence"/>
</dbReference>
<dbReference type="AlphaFoldDB" id="A0AAW1SZA7"/>
<protein>
    <recommendedName>
        <fullName evidence="2">Protein kinase domain-containing protein</fullName>
    </recommendedName>
</protein>
<proteinExistence type="predicted"/>
<organism evidence="3 4">
    <name type="scientific">Apatococcus fuscideae</name>
    <dbReference type="NCBI Taxonomy" id="2026836"/>
    <lineage>
        <taxon>Eukaryota</taxon>
        <taxon>Viridiplantae</taxon>
        <taxon>Chlorophyta</taxon>
        <taxon>core chlorophytes</taxon>
        <taxon>Trebouxiophyceae</taxon>
        <taxon>Chlorellales</taxon>
        <taxon>Chlorellaceae</taxon>
        <taxon>Apatococcus</taxon>
    </lineage>
</organism>
<evidence type="ECO:0000313" key="3">
    <source>
        <dbReference type="EMBL" id="KAK9862812.1"/>
    </source>
</evidence>
<reference evidence="3 4" key="1">
    <citation type="journal article" date="2024" name="Nat. Commun.">
        <title>Phylogenomics reveals the evolutionary origins of lichenization in chlorophyte algae.</title>
        <authorList>
            <person name="Puginier C."/>
            <person name="Libourel C."/>
            <person name="Otte J."/>
            <person name="Skaloud P."/>
            <person name="Haon M."/>
            <person name="Grisel S."/>
            <person name="Petersen M."/>
            <person name="Berrin J.G."/>
            <person name="Delaux P.M."/>
            <person name="Dal Grande F."/>
            <person name="Keller J."/>
        </authorList>
    </citation>
    <scope>NUCLEOTIDE SEQUENCE [LARGE SCALE GENOMIC DNA]</scope>
    <source>
        <strain evidence="3 4">SAG 2523</strain>
    </source>
</reference>
<dbReference type="Gene3D" id="1.10.510.10">
    <property type="entry name" value="Transferase(Phosphotransferase) domain 1"/>
    <property type="match status" value="1"/>
</dbReference>
<dbReference type="PANTHER" id="PTHR43102">
    <property type="entry name" value="SLR1143 PROTEIN"/>
    <property type="match status" value="1"/>
</dbReference>